<reference evidence="5" key="1">
    <citation type="submission" date="2018-06" db="EMBL/GenBank/DDBJ databases">
        <authorList>
            <person name="Zhirakovskaya E."/>
        </authorList>
    </citation>
    <scope>NUCLEOTIDE SEQUENCE</scope>
</reference>
<dbReference type="AlphaFoldDB" id="A0A3B0XXL9"/>
<dbReference type="GO" id="GO:0003677">
    <property type="term" value="F:DNA binding"/>
    <property type="evidence" value="ECO:0007669"/>
    <property type="project" value="UniProtKB-KW"/>
</dbReference>
<feature type="domain" description="Resolvase/invertase-type recombinase catalytic" evidence="4">
    <location>
        <begin position="1"/>
        <end position="75"/>
    </location>
</feature>
<dbReference type="EMBL" id="UOFJ01000228">
    <property type="protein sequence ID" value="VAW66669.1"/>
    <property type="molecule type" value="Genomic_DNA"/>
</dbReference>
<evidence type="ECO:0000313" key="5">
    <source>
        <dbReference type="EMBL" id="VAW66669.1"/>
    </source>
</evidence>
<dbReference type="Pfam" id="PF00239">
    <property type="entry name" value="Resolvase"/>
    <property type="match status" value="1"/>
</dbReference>
<evidence type="ECO:0000259" key="4">
    <source>
        <dbReference type="PROSITE" id="PS51736"/>
    </source>
</evidence>
<proteinExistence type="predicted"/>
<evidence type="ECO:0000256" key="2">
    <source>
        <dbReference type="ARBA" id="ARBA00023125"/>
    </source>
</evidence>
<dbReference type="InterPro" id="IPR006118">
    <property type="entry name" value="Recombinase_CS"/>
</dbReference>
<gene>
    <name evidence="5" type="ORF">MNBD_GAMMA10-2439</name>
</gene>
<dbReference type="GO" id="GO:0000150">
    <property type="term" value="F:DNA strand exchange activity"/>
    <property type="evidence" value="ECO:0007669"/>
    <property type="project" value="InterPro"/>
</dbReference>
<keyword evidence="2" id="KW-0238">DNA-binding</keyword>
<dbReference type="SUPFAM" id="SSF53041">
    <property type="entry name" value="Resolvase-like"/>
    <property type="match status" value="1"/>
</dbReference>
<protein>
    <recommendedName>
        <fullName evidence="4">Resolvase/invertase-type recombinase catalytic domain-containing protein</fullName>
    </recommendedName>
</protein>
<dbReference type="CDD" id="cd03768">
    <property type="entry name" value="SR_ResInv"/>
    <property type="match status" value="1"/>
</dbReference>
<accession>A0A3B0XXL9</accession>
<dbReference type="PROSITE" id="PS51736">
    <property type="entry name" value="RECOMBINASES_3"/>
    <property type="match status" value="1"/>
</dbReference>
<evidence type="ECO:0000256" key="1">
    <source>
        <dbReference type="ARBA" id="ARBA00022908"/>
    </source>
</evidence>
<dbReference type="Gene3D" id="3.40.50.1390">
    <property type="entry name" value="Resolvase, N-terminal catalytic domain"/>
    <property type="match status" value="1"/>
</dbReference>
<sequence>MIFNYIRVSTISQNTDQQLVDVPCDRIFTEHATGKDVEGPQLQAMLSTLHSGDQVNIHELSCLARNTKDLLAIVE</sequence>
<name>A0A3B0XXL9_9ZZZZ</name>
<evidence type="ECO:0000256" key="3">
    <source>
        <dbReference type="ARBA" id="ARBA00023172"/>
    </source>
</evidence>
<dbReference type="PROSITE" id="PS00397">
    <property type="entry name" value="RECOMBINASES_1"/>
    <property type="match status" value="1"/>
</dbReference>
<organism evidence="5">
    <name type="scientific">hydrothermal vent metagenome</name>
    <dbReference type="NCBI Taxonomy" id="652676"/>
    <lineage>
        <taxon>unclassified sequences</taxon>
        <taxon>metagenomes</taxon>
        <taxon>ecological metagenomes</taxon>
    </lineage>
</organism>
<keyword evidence="3" id="KW-0233">DNA recombination</keyword>
<keyword evidence="1" id="KW-0229">DNA integration</keyword>
<dbReference type="InterPro" id="IPR036162">
    <property type="entry name" value="Resolvase-like_N_sf"/>
</dbReference>
<dbReference type="InterPro" id="IPR006119">
    <property type="entry name" value="Resolv_N"/>
</dbReference>
<dbReference type="GO" id="GO:0015074">
    <property type="term" value="P:DNA integration"/>
    <property type="evidence" value="ECO:0007669"/>
    <property type="project" value="UniProtKB-KW"/>
</dbReference>